<dbReference type="InterPro" id="IPR036291">
    <property type="entry name" value="NAD(P)-bd_dom_sf"/>
</dbReference>
<keyword evidence="4" id="KW-1185">Reference proteome</keyword>
<dbReference type="InterPro" id="IPR051609">
    <property type="entry name" value="NmrA/Isoflavone_reductase-like"/>
</dbReference>
<accession>A0A9P4J238</accession>
<dbReference type="SUPFAM" id="SSF51735">
    <property type="entry name" value="NAD(P)-binding Rossmann-fold domains"/>
    <property type="match status" value="1"/>
</dbReference>
<reference evidence="3" key="1">
    <citation type="journal article" date="2020" name="Stud. Mycol.">
        <title>101 Dothideomycetes genomes: a test case for predicting lifestyles and emergence of pathogens.</title>
        <authorList>
            <person name="Haridas S."/>
            <person name="Albert R."/>
            <person name="Binder M."/>
            <person name="Bloem J."/>
            <person name="Labutti K."/>
            <person name="Salamov A."/>
            <person name="Andreopoulos B."/>
            <person name="Baker S."/>
            <person name="Barry K."/>
            <person name="Bills G."/>
            <person name="Bluhm B."/>
            <person name="Cannon C."/>
            <person name="Castanera R."/>
            <person name="Culley D."/>
            <person name="Daum C."/>
            <person name="Ezra D."/>
            <person name="Gonzalez J."/>
            <person name="Henrissat B."/>
            <person name="Kuo A."/>
            <person name="Liang C."/>
            <person name="Lipzen A."/>
            <person name="Lutzoni F."/>
            <person name="Magnuson J."/>
            <person name="Mondo S."/>
            <person name="Nolan M."/>
            <person name="Ohm R."/>
            <person name="Pangilinan J."/>
            <person name="Park H.-J."/>
            <person name="Ramirez L."/>
            <person name="Alfaro M."/>
            <person name="Sun H."/>
            <person name="Tritt A."/>
            <person name="Yoshinaga Y."/>
            <person name="Zwiers L.-H."/>
            <person name="Turgeon B."/>
            <person name="Goodwin S."/>
            <person name="Spatafora J."/>
            <person name="Crous P."/>
            <person name="Grigoriev I."/>
        </authorList>
    </citation>
    <scope>NUCLEOTIDE SEQUENCE</scope>
    <source>
        <strain evidence="3">CBS 260.36</strain>
    </source>
</reference>
<organism evidence="3 4">
    <name type="scientific">Myriangium duriaei CBS 260.36</name>
    <dbReference type="NCBI Taxonomy" id="1168546"/>
    <lineage>
        <taxon>Eukaryota</taxon>
        <taxon>Fungi</taxon>
        <taxon>Dikarya</taxon>
        <taxon>Ascomycota</taxon>
        <taxon>Pezizomycotina</taxon>
        <taxon>Dothideomycetes</taxon>
        <taxon>Dothideomycetidae</taxon>
        <taxon>Myriangiales</taxon>
        <taxon>Myriangiaceae</taxon>
        <taxon>Myriangium</taxon>
    </lineage>
</organism>
<dbReference type="EMBL" id="ML996084">
    <property type="protein sequence ID" value="KAF2154058.1"/>
    <property type="molecule type" value="Genomic_DNA"/>
</dbReference>
<dbReference type="Gene3D" id="3.40.50.720">
    <property type="entry name" value="NAD(P)-binding Rossmann-like Domain"/>
    <property type="match status" value="1"/>
</dbReference>
<dbReference type="PANTHER" id="PTHR47706">
    <property type="entry name" value="NMRA-LIKE FAMILY PROTEIN"/>
    <property type="match status" value="1"/>
</dbReference>
<evidence type="ECO:0000313" key="4">
    <source>
        <dbReference type="Proteomes" id="UP000799439"/>
    </source>
</evidence>
<keyword evidence="2" id="KW-0560">Oxidoreductase</keyword>
<dbReference type="AlphaFoldDB" id="A0A9P4J238"/>
<comment type="caution">
    <text evidence="3">The sequence shown here is derived from an EMBL/GenBank/DDBJ whole genome shotgun (WGS) entry which is preliminary data.</text>
</comment>
<keyword evidence="1" id="KW-0521">NADP</keyword>
<gene>
    <name evidence="3" type="ORF">K461DRAFT_121396</name>
</gene>
<evidence type="ECO:0000313" key="3">
    <source>
        <dbReference type="EMBL" id="KAF2154058.1"/>
    </source>
</evidence>
<dbReference type="GO" id="GO:0016491">
    <property type="term" value="F:oxidoreductase activity"/>
    <property type="evidence" value="ECO:0007669"/>
    <property type="project" value="UniProtKB-KW"/>
</dbReference>
<protein>
    <recommendedName>
        <fullName evidence="5">NmrA-like domain-containing protein</fullName>
    </recommendedName>
</protein>
<dbReference type="OrthoDB" id="419598at2759"/>
<dbReference type="PANTHER" id="PTHR47706:SF5">
    <property type="entry name" value="ISOFLAVONE REDUCTASE"/>
    <property type="match status" value="1"/>
</dbReference>
<evidence type="ECO:0000256" key="2">
    <source>
        <dbReference type="ARBA" id="ARBA00023002"/>
    </source>
</evidence>
<evidence type="ECO:0008006" key="5">
    <source>
        <dbReference type="Google" id="ProtNLM"/>
    </source>
</evidence>
<dbReference type="Proteomes" id="UP000799439">
    <property type="component" value="Unassembled WGS sequence"/>
</dbReference>
<evidence type="ECO:0000256" key="1">
    <source>
        <dbReference type="ARBA" id="ARBA00022857"/>
    </source>
</evidence>
<dbReference type="Gene3D" id="3.90.25.10">
    <property type="entry name" value="UDP-galactose 4-epimerase, domain 1"/>
    <property type="match status" value="1"/>
</dbReference>
<proteinExistence type="predicted"/>
<name>A0A9P4J238_9PEZI</name>
<sequence length="300" mass="33899">MRIAVAGSSTIACLIALSIKNETSHSCLIIADHNLDFLRSTGLNIHIIDYDDAASVRYALLGIHLVVSVVSGRREKILLQEALSCRVRQFIPAHFGGRPVSCHSLCPSDQHRAEMRRLLIEHRHRLQSCLIVCGILYEHFQPGGLSSASTRKNEFSFGEHPVDVDNMTALVPLADTLPAVCLTAAQDLARCITKLLDMPTWPSELRIYSERMSIERVLSIIEDTREEPFDRTEHDEMTMISAFRIAVEQGDIDTQSRIHHLLGISLGLVDYEENRMQEICPDTPPTRFREWLSFVWDIQA</sequence>